<dbReference type="PATRIC" id="fig|1454004.3.peg.2193"/>
<evidence type="ECO:0000313" key="1">
    <source>
        <dbReference type="EMBL" id="EXI88498.1"/>
    </source>
</evidence>
<sequence length="210" mass="23589">MQTAVHREALSVQRPPIFFKSLSIRRCGPLSARKRRSRSLPKAPIEAAWAYAVDVVCEVPPSAIKPRQPVISFLRCSHSRPLLFSINSTSSTRELVFSAHKDESFRVELKGFAVSASADVWAYTDANGLNEFFQDLGHLEKRWQGQRSWTSIEREFSLAATCTSLGKVTFRVTLLGLQGAPEEWRVEARLVTDLGQLEKIAKHAGVFFNE</sequence>
<dbReference type="Proteomes" id="UP000022141">
    <property type="component" value="Unassembled WGS sequence"/>
</dbReference>
<dbReference type="eggNOG" id="ENOG502ZNUT">
    <property type="taxonomic scope" value="Bacteria"/>
</dbReference>
<keyword evidence="2" id="KW-1185">Reference proteome</keyword>
<protein>
    <submittedName>
        <fullName evidence="1">Uncharacterized protein</fullName>
    </submittedName>
</protein>
<reference evidence="1" key="1">
    <citation type="submission" date="2014-02" db="EMBL/GenBank/DDBJ databases">
        <title>Expanding our view of genomic diversity in Candidatus Accumulibacter clades.</title>
        <authorList>
            <person name="Skennerton C.T."/>
            <person name="Barr J.J."/>
            <person name="Slater F.R."/>
            <person name="Bond P.L."/>
            <person name="Tyson G.W."/>
        </authorList>
    </citation>
    <scope>NUCLEOTIDE SEQUENCE [LARGE SCALE GENOMIC DNA]</scope>
</reference>
<dbReference type="EMBL" id="JEMY01000026">
    <property type="protein sequence ID" value="EXI88498.1"/>
    <property type="molecule type" value="Genomic_DNA"/>
</dbReference>
<evidence type="ECO:0000313" key="2">
    <source>
        <dbReference type="Proteomes" id="UP000022141"/>
    </source>
</evidence>
<dbReference type="Pfam" id="PF19739">
    <property type="entry name" value="DUF6228"/>
    <property type="match status" value="1"/>
</dbReference>
<organism evidence="1 2">
    <name type="scientific">Accumulibacter regalis</name>
    <dbReference type="NCBI Taxonomy" id="522306"/>
    <lineage>
        <taxon>Bacteria</taxon>
        <taxon>Pseudomonadati</taxon>
        <taxon>Pseudomonadota</taxon>
        <taxon>Betaproteobacteria</taxon>
        <taxon>Candidatus Accumulibacter</taxon>
    </lineage>
</organism>
<dbReference type="InterPro" id="IPR046196">
    <property type="entry name" value="DUF6228"/>
</dbReference>
<proteinExistence type="predicted"/>
<dbReference type="STRING" id="1454004.AW11_02118"/>
<accession>A0A011P0M9</accession>
<dbReference type="AlphaFoldDB" id="A0A011P0M9"/>
<comment type="caution">
    <text evidence="1">The sequence shown here is derived from an EMBL/GenBank/DDBJ whole genome shotgun (WGS) entry which is preliminary data.</text>
</comment>
<gene>
    <name evidence="1" type="ORF">AW11_02118</name>
</gene>
<name>A0A011P0M9_ACCRE</name>